<reference evidence="10 11" key="1">
    <citation type="submission" date="2016-11" db="EMBL/GenBank/DDBJ databases">
        <authorList>
            <person name="Jaros S."/>
            <person name="Januszkiewicz K."/>
            <person name="Wedrychowicz H."/>
        </authorList>
    </citation>
    <scope>NUCLEOTIDE SEQUENCE [LARGE SCALE GENOMIC DNA]</scope>
    <source>
        <strain evidence="10 11">CGMCC 4.2025</strain>
    </source>
</reference>
<dbReference type="GO" id="GO:0046677">
    <property type="term" value="P:response to antibiotic"/>
    <property type="evidence" value="ECO:0007669"/>
    <property type="project" value="UniProtKB-KW"/>
</dbReference>
<feature type="transmembrane region" description="Helical" evidence="8">
    <location>
        <begin position="398"/>
        <end position="416"/>
    </location>
</feature>
<dbReference type="STRING" id="310782.SAMN05216499_12039"/>
<keyword evidence="11" id="KW-1185">Reference proteome</keyword>
<feature type="transmembrane region" description="Helical" evidence="8">
    <location>
        <begin position="99"/>
        <end position="120"/>
    </location>
</feature>
<evidence type="ECO:0000256" key="2">
    <source>
        <dbReference type="ARBA" id="ARBA00022448"/>
    </source>
</evidence>
<feature type="domain" description="Major facilitator superfamily (MFS) profile" evidence="9">
    <location>
        <begin position="7"/>
        <end position="499"/>
    </location>
</feature>
<feature type="transmembrane region" description="Helical" evidence="8">
    <location>
        <begin position="358"/>
        <end position="377"/>
    </location>
</feature>
<dbReference type="Gene3D" id="1.20.1720.10">
    <property type="entry name" value="Multidrug resistance protein D"/>
    <property type="match status" value="1"/>
</dbReference>
<keyword evidence="7" id="KW-0046">Antibiotic resistance</keyword>
<feature type="transmembrane region" description="Helical" evidence="8">
    <location>
        <begin position="194"/>
        <end position="213"/>
    </location>
</feature>
<dbReference type="CDD" id="cd17321">
    <property type="entry name" value="MFS_MMR_MDR_like"/>
    <property type="match status" value="1"/>
</dbReference>
<gene>
    <name evidence="10" type="ORF">SAMN05216499_12039</name>
</gene>
<feature type="transmembrane region" description="Helical" evidence="8">
    <location>
        <begin position="132"/>
        <end position="151"/>
    </location>
</feature>
<dbReference type="PANTHER" id="PTHR42718:SF49">
    <property type="entry name" value="EXPORT PROTEIN"/>
    <property type="match status" value="1"/>
</dbReference>
<keyword evidence="3" id="KW-1003">Cell membrane</keyword>
<dbReference type="InterPro" id="IPR004638">
    <property type="entry name" value="EmrB-like"/>
</dbReference>
<dbReference type="Proteomes" id="UP000184111">
    <property type="component" value="Unassembled WGS sequence"/>
</dbReference>
<dbReference type="InterPro" id="IPR020846">
    <property type="entry name" value="MFS_dom"/>
</dbReference>
<evidence type="ECO:0000256" key="7">
    <source>
        <dbReference type="ARBA" id="ARBA00023251"/>
    </source>
</evidence>
<feature type="transmembrane region" description="Helical" evidence="8">
    <location>
        <begin position="298"/>
        <end position="319"/>
    </location>
</feature>
<feature type="transmembrane region" description="Helical" evidence="8">
    <location>
        <begin position="476"/>
        <end position="495"/>
    </location>
</feature>
<evidence type="ECO:0000256" key="4">
    <source>
        <dbReference type="ARBA" id="ARBA00022692"/>
    </source>
</evidence>
<dbReference type="InterPro" id="IPR011701">
    <property type="entry name" value="MFS"/>
</dbReference>
<comment type="subcellular location">
    <subcellularLocation>
        <location evidence="1">Cell membrane</location>
        <topology evidence="1">Multi-pass membrane protein</topology>
    </subcellularLocation>
</comment>
<dbReference type="Gene3D" id="1.20.1250.20">
    <property type="entry name" value="MFS general substrate transporter like domains"/>
    <property type="match status" value="1"/>
</dbReference>
<dbReference type="EMBL" id="FRBI01000020">
    <property type="protein sequence ID" value="SHN08698.1"/>
    <property type="molecule type" value="Genomic_DNA"/>
</dbReference>
<name>A0A1M7NX74_9ACTN</name>
<dbReference type="InterPro" id="IPR036259">
    <property type="entry name" value="MFS_trans_sf"/>
</dbReference>
<evidence type="ECO:0000256" key="1">
    <source>
        <dbReference type="ARBA" id="ARBA00004651"/>
    </source>
</evidence>
<dbReference type="SUPFAM" id="SSF103473">
    <property type="entry name" value="MFS general substrate transporter"/>
    <property type="match status" value="1"/>
</dbReference>
<dbReference type="PANTHER" id="PTHR42718">
    <property type="entry name" value="MAJOR FACILITATOR SUPERFAMILY MULTIDRUG TRANSPORTER MFSC"/>
    <property type="match status" value="1"/>
</dbReference>
<dbReference type="GO" id="GO:0022857">
    <property type="term" value="F:transmembrane transporter activity"/>
    <property type="evidence" value="ECO:0007669"/>
    <property type="project" value="InterPro"/>
</dbReference>
<dbReference type="PROSITE" id="PS50850">
    <property type="entry name" value="MFS"/>
    <property type="match status" value="1"/>
</dbReference>
<evidence type="ECO:0000256" key="3">
    <source>
        <dbReference type="ARBA" id="ARBA00022475"/>
    </source>
</evidence>
<feature type="transmembrane region" description="Helical" evidence="8">
    <location>
        <begin position="326"/>
        <end position="346"/>
    </location>
</feature>
<feature type="transmembrane region" description="Helical" evidence="8">
    <location>
        <begin position="49"/>
        <end position="66"/>
    </location>
</feature>
<evidence type="ECO:0000259" key="9">
    <source>
        <dbReference type="PROSITE" id="PS50850"/>
    </source>
</evidence>
<evidence type="ECO:0000256" key="6">
    <source>
        <dbReference type="ARBA" id="ARBA00023136"/>
    </source>
</evidence>
<evidence type="ECO:0000256" key="8">
    <source>
        <dbReference type="SAM" id="Phobius"/>
    </source>
</evidence>
<protein>
    <submittedName>
        <fullName evidence="10">Drug resistance transporter, EmrB/QacA subfamily</fullName>
    </submittedName>
</protein>
<feature type="transmembrane region" description="Helical" evidence="8">
    <location>
        <begin position="7"/>
        <end position="29"/>
    </location>
</feature>
<dbReference type="AlphaFoldDB" id="A0A1M7NX74"/>
<feature type="transmembrane region" description="Helical" evidence="8">
    <location>
        <begin position="219"/>
        <end position="242"/>
    </location>
</feature>
<evidence type="ECO:0000313" key="10">
    <source>
        <dbReference type="EMBL" id="SHN08698.1"/>
    </source>
</evidence>
<proteinExistence type="predicted"/>
<feature type="transmembrane region" description="Helical" evidence="8">
    <location>
        <begin position="263"/>
        <end position="286"/>
    </location>
</feature>
<keyword evidence="5 8" id="KW-1133">Transmembrane helix</keyword>
<keyword evidence="6 8" id="KW-0472">Membrane</keyword>
<accession>A0A1M7NX74</accession>
<sequence length="502" mass="52996">MDRKWWTLIAVSVATFMLLLDITVVNVALPSIRKDLNASFTDLQWVLDAYALTLAALVLTAGSLADRLGRRRIFSWGLVIFSLASLLCALSPNPTFLNIARAVQGVGGAAMFAVSLALVAQEFPAGRERGVAMGWYGATIGVAVALGPLVGGALTDGLGWESIFYLNVPIGVVTLIVTFTRLRESRDPHATRVDWAGVAAFSASLFLLVLALVRGNDEGWTSTLILSLLSASAALMAVFVWIELRVPEPMLPMRLFRRHAFTGVQLAAFGVSSSLFALFLYLTLYMQNYLGLTPFGTGLRYLPVTAVSFLASPIAGLLLSRVPARVMLGAGLAAIGLGLYLMGGVAPGDEWTTLLPGFVIAGAGVGLINPVIADVAVSVVPKQQSGMAAGINDTFRQVGISVGIAVWGAIFVARGAREVRELAAGTPAAGGGHPHELVEAASSGNLDMVLAAFPPRSRQAVATAARDGFLAGFNEVLYYGSLVCFAAAVLAVWLVREHQIER</sequence>
<feature type="transmembrane region" description="Helical" evidence="8">
    <location>
        <begin position="163"/>
        <end position="182"/>
    </location>
</feature>
<dbReference type="NCBIfam" id="TIGR00711">
    <property type="entry name" value="efflux_EmrB"/>
    <property type="match status" value="1"/>
</dbReference>
<evidence type="ECO:0000313" key="11">
    <source>
        <dbReference type="Proteomes" id="UP000184111"/>
    </source>
</evidence>
<dbReference type="RefSeq" id="WP_200804518.1">
    <property type="nucleotide sequence ID" value="NZ_FRBI01000020.1"/>
</dbReference>
<keyword evidence="2" id="KW-0813">Transport</keyword>
<dbReference type="GO" id="GO:0005886">
    <property type="term" value="C:plasma membrane"/>
    <property type="evidence" value="ECO:0007669"/>
    <property type="project" value="UniProtKB-SubCell"/>
</dbReference>
<dbReference type="Pfam" id="PF07690">
    <property type="entry name" value="MFS_1"/>
    <property type="match status" value="1"/>
</dbReference>
<evidence type="ECO:0000256" key="5">
    <source>
        <dbReference type="ARBA" id="ARBA00022989"/>
    </source>
</evidence>
<organism evidence="10 11">
    <name type="scientific">Actinacidiphila paucisporea</name>
    <dbReference type="NCBI Taxonomy" id="310782"/>
    <lineage>
        <taxon>Bacteria</taxon>
        <taxon>Bacillati</taxon>
        <taxon>Actinomycetota</taxon>
        <taxon>Actinomycetes</taxon>
        <taxon>Kitasatosporales</taxon>
        <taxon>Streptomycetaceae</taxon>
        <taxon>Actinacidiphila</taxon>
    </lineage>
</organism>
<feature type="transmembrane region" description="Helical" evidence="8">
    <location>
        <begin position="73"/>
        <end position="93"/>
    </location>
</feature>
<dbReference type="PRINTS" id="PR01036">
    <property type="entry name" value="TCRTETB"/>
</dbReference>
<keyword evidence="4 8" id="KW-0812">Transmembrane</keyword>